<protein>
    <submittedName>
        <fullName evidence="1">Nucleotide-binding protein</fullName>
    </submittedName>
</protein>
<organism evidence="1 2">
    <name type="scientific">Frankliniella fusca</name>
    <dbReference type="NCBI Taxonomy" id="407009"/>
    <lineage>
        <taxon>Eukaryota</taxon>
        <taxon>Metazoa</taxon>
        <taxon>Ecdysozoa</taxon>
        <taxon>Arthropoda</taxon>
        <taxon>Hexapoda</taxon>
        <taxon>Insecta</taxon>
        <taxon>Pterygota</taxon>
        <taxon>Neoptera</taxon>
        <taxon>Paraneoptera</taxon>
        <taxon>Thysanoptera</taxon>
        <taxon>Terebrantia</taxon>
        <taxon>Thripoidea</taxon>
        <taxon>Thripidae</taxon>
        <taxon>Frankliniella</taxon>
    </lineage>
</organism>
<evidence type="ECO:0000313" key="1">
    <source>
        <dbReference type="EMBL" id="KAK3922278.1"/>
    </source>
</evidence>
<evidence type="ECO:0000313" key="2">
    <source>
        <dbReference type="Proteomes" id="UP001219518"/>
    </source>
</evidence>
<accession>A0AAE1LJQ8</accession>
<reference evidence="1" key="2">
    <citation type="journal article" date="2023" name="BMC Genomics">
        <title>Pest status, molecular evolution, and epigenetic factors derived from the genome assembly of Frankliniella fusca, a thysanopteran phytovirus vector.</title>
        <authorList>
            <person name="Catto M.A."/>
            <person name="Labadie P.E."/>
            <person name="Jacobson A.L."/>
            <person name="Kennedy G.G."/>
            <person name="Srinivasan R."/>
            <person name="Hunt B.G."/>
        </authorList>
    </citation>
    <scope>NUCLEOTIDE SEQUENCE</scope>
    <source>
        <strain evidence="1">PL_HMW_Pooled</strain>
    </source>
</reference>
<dbReference type="EMBL" id="JAHWGI010001084">
    <property type="protein sequence ID" value="KAK3922278.1"/>
    <property type="molecule type" value="Genomic_DNA"/>
</dbReference>
<proteinExistence type="predicted"/>
<comment type="caution">
    <text evidence="1">The sequence shown here is derived from an EMBL/GenBank/DDBJ whole genome shotgun (WGS) entry which is preliminary data.</text>
</comment>
<reference evidence="1" key="1">
    <citation type="submission" date="2021-07" db="EMBL/GenBank/DDBJ databases">
        <authorList>
            <person name="Catto M.A."/>
            <person name="Jacobson A."/>
            <person name="Kennedy G."/>
            <person name="Labadie P."/>
            <person name="Hunt B.G."/>
            <person name="Srinivasan R."/>
        </authorList>
    </citation>
    <scope>NUCLEOTIDE SEQUENCE</scope>
    <source>
        <strain evidence="1">PL_HMW_Pooled</strain>
        <tissue evidence="1">Head</tissue>
    </source>
</reference>
<dbReference type="AlphaFoldDB" id="A0AAE1LJQ8"/>
<gene>
    <name evidence="1" type="ORF">KUF71_011747</name>
</gene>
<keyword evidence="2" id="KW-1185">Reference proteome</keyword>
<sequence>MMNNSVVKQSFHKYATHEKGLQIEFQRPVTIHFYNFLKDLDLFLTNLFLFKKEMKSILTINLNVTNVSKLLFDLSRTYSSV</sequence>
<name>A0AAE1LJQ8_9NEOP</name>
<dbReference type="Proteomes" id="UP001219518">
    <property type="component" value="Unassembled WGS sequence"/>
</dbReference>